<comment type="caution">
    <text evidence="1">The sequence shown here is derived from an EMBL/GenBank/DDBJ whole genome shotgun (WGS) entry which is preliminary data.</text>
</comment>
<dbReference type="Proteomes" id="UP000190648">
    <property type="component" value="Unassembled WGS sequence"/>
</dbReference>
<organism evidence="1 2">
    <name type="scientific">Patagioenas fasciata monilis</name>
    <dbReference type="NCBI Taxonomy" id="372326"/>
    <lineage>
        <taxon>Eukaryota</taxon>
        <taxon>Metazoa</taxon>
        <taxon>Chordata</taxon>
        <taxon>Craniata</taxon>
        <taxon>Vertebrata</taxon>
        <taxon>Euteleostomi</taxon>
        <taxon>Archelosauria</taxon>
        <taxon>Archosauria</taxon>
        <taxon>Dinosauria</taxon>
        <taxon>Saurischia</taxon>
        <taxon>Theropoda</taxon>
        <taxon>Coelurosauria</taxon>
        <taxon>Aves</taxon>
        <taxon>Neognathae</taxon>
        <taxon>Neoaves</taxon>
        <taxon>Columbimorphae</taxon>
        <taxon>Columbiformes</taxon>
        <taxon>Columbidae</taxon>
        <taxon>Patagioenas</taxon>
    </lineage>
</organism>
<keyword evidence="2" id="KW-1185">Reference proteome</keyword>
<protein>
    <submittedName>
        <fullName evidence="1">Uncharacterized protein</fullName>
    </submittedName>
</protein>
<proteinExistence type="predicted"/>
<gene>
    <name evidence="1" type="ORF">AV530_012489</name>
</gene>
<reference evidence="1 2" key="1">
    <citation type="submission" date="2016-02" db="EMBL/GenBank/DDBJ databases">
        <title>Band-tailed pigeon sequencing and assembly.</title>
        <authorList>
            <person name="Soares A.E."/>
            <person name="Novak B.J."/>
            <person name="Rice E.S."/>
            <person name="O'Connell B."/>
            <person name="Chang D."/>
            <person name="Weber S."/>
            <person name="Shapiro B."/>
        </authorList>
    </citation>
    <scope>NUCLEOTIDE SEQUENCE [LARGE SCALE GENOMIC DNA]</scope>
    <source>
        <strain evidence="1">BTP2013</strain>
        <tissue evidence="1">Blood</tissue>
    </source>
</reference>
<sequence>MVGRLQLNILCHYNEECINFISEALSETAFIHFFLLLFIKLPSFSALKSYTALLTINLRALHRSGTGIPSTDPFICEKLKNKIW</sequence>
<dbReference type="AlphaFoldDB" id="A0A1V4JBM6"/>
<evidence type="ECO:0000313" key="2">
    <source>
        <dbReference type="Proteomes" id="UP000190648"/>
    </source>
</evidence>
<accession>A0A1V4JBM6</accession>
<name>A0A1V4JBM6_PATFA</name>
<dbReference type="EMBL" id="LSYS01008075">
    <property type="protein sequence ID" value="OPJ69435.1"/>
    <property type="molecule type" value="Genomic_DNA"/>
</dbReference>
<evidence type="ECO:0000313" key="1">
    <source>
        <dbReference type="EMBL" id="OPJ69435.1"/>
    </source>
</evidence>